<keyword evidence="2" id="KW-1185">Reference proteome</keyword>
<evidence type="ECO:0000313" key="2">
    <source>
        <dbReference type="Proteomes" id="UP000245125"/>
    </source>
</evidence>
<name>A0A2U3QGF1_9BACT</name>
<dbReference type="SUPFAM" id="SSF46689">
    <property type="entry name" value="Homeodomain-like"/>
    <property type="match status" value="1"/>
</dbReference>
<accession>A0A2U3QGF1</accession>
<dbReference type="InterPro" id="IPR009057">
    <property type="entry name" value="Homeodomain-like_sf"/>
</dbReference>
<reference evidence="2" key="1">
    <citation type="submission" date="2018-03" db="EMBL/GenBank/DDBJ databases">
        <authorList>
            <person name="Zecchin S."/>
        </authorList>
    </citation>
    <scope>NUCLEOTIDE SEQUENCE [LARGE SCALE GENOMIC DNA]</scope>
</reference>
<dbReference type="Proteomes" id="UP000245125">
    <property type="component" value="Unassembled WGS sequence"/>
</dbReference>
<sequence length="108" mass="12246">MAGEDIIMASQRELKRLHVVQKLIEGTVSQTEAAEMLSLSVRQTVRIVGRVREEGAKGVVHRLRGRESNRKLPAEFKERVIELYRKNYEGFGPTLASEKLLEREIASA</sequence>
<gene>
    <name evidence="1" type="ORF">NBG4_240032</name>
</gene>
<dbReference type="AlphaFoldDB" id="A0A2U3QGF1"/>
<proteinExistence type="predicted"/>
<dbReference type="EMBL" id="OUUY01000069">
    <property type="protein sequence ID" value="SPQ00468.1"/>
    <property type="molecule type" value="Genomic_DNA"/>
</dbReference>
<dbReference type="OrthoDB" id="5655881at2"/>
<protein>
    <submittedName>
        <fullName evidence="1">Integrase catalytic subunit</fullName>
    </submittedName>
</protein>
<dbReference type="Pfam" id="PF13551">
    <property type="entry name" value="HTH_29"/>
    <property type="match status" value="1"/>
</dbReference>
<organism evidence="1 2">
    <name type="scientific">Candidatus Sulfobium mesophilum</name>
    <dbReference type="NCBI Taxonomy" id="2016548"/>
    <lineage>
        <taxon>Bacteria</taxon>
        <taxon>Pseudomonadati</taxon>
        <taxon>Nitrospirota</taxon>
        <taxon>Nitrospiria</taxon>
        <taxon>Nitrospirales</taxon>
        <taxon>Nitrospiraceae</taxon>
        <taxon>Candidatus Sulfobium</taxon>
    </lineage>
</organism>
<evidence type="ECO:0000313" key="1">
    <source>
        <dbReference type="EMBL" id="SPQ00468.1"/>
    </source>
</evidence>